<dbReference type="SUPFAM" id="SSF53850">
    <property type="entry name" value="Periplasmic binding protein-like II"/>
    <property type="match status" value="1"/>
</dbReference>
<geneLocation type="plasmid" evidence="5">
    <name>pnve414</name>
</geneLocation>
<comment type="subcellular location">
    <subcellularLocation>
        <location evidence="1">Periplasm</location>
    </subcellularLocation>
</comment>
<evidence type="ECO:0000256" key="2">
    <source>
        <dbReference type="ARBA" id="ARBA00010742"/>
    </source>
</evidence>
<organism evidence="4 5">
    <name type="scientific">Natrinema versiforme</name>
    <dbReference type="NCBI Taxonomy" id="88724"/>
    <lineage>
        <taxon>Archaea</taxon>
        <taxon>Methanobacteriati</taxon>
        <taxon>Methanobacteriota</taxon>
        <taxon>Stenosarchaea group</taxon>
        <taxon>Halobacteria</taxon>
        <taxon>Halobacteriales</taxon>
        <taxon>Natrialbaceae</taxon>
        <taxon>Natrinema</taxon>
    </lineage>
</organism>
<dbReference type="Proteomes" id="UP000302218">
    <property type="component" value="Plasmid pNVE414"/>
</dbReference>
<dbReference type="Gene3D" id="3.40.190.10">
    <property type="entry name" value="Periplasmic binding protein-like II"/>
    <property type="match status" value="2"/>
</dbReference>
<keyword evidence="3" id="KW-0732">Signal</keyword>
<name>A0A4P8WP39_9EURY</name>
<dbReference type="PANTHER" id="PTHR30024">
    <property type="entry name" value="ALIPHATIC SULFONATES-BINDING PROTEIN-RELATED"/>
    <property type="match status" value="1"/>
</dbReference>
<dbReference type="PROSITE" id="PS51318">
    <property type="entry name" value="TAT"/>
    <property type="match status" value="1"/>
</dbReference>
<protein>
    <submittedName>
        <fullName evidence="4">ABC transporter substrate-binding protein</fullName>
    </submittedName>
</protein>
<proteinExistence type="inferred from homology"/>
<dbReference type="InterPro" id="IPR006311">
    <property type="entry name" value="TAT_signal"/>
</dbReference>
<evidence type="ECO:0000313" key="5">
    <source>
        <dbReference type="Proteomes" id="UP000302218"/>
    </source>
</evidence>
<gene>
    <name evidence="4" type="ORF">FEJ81_22180</name>
</gene>
<comment type="similarity">
    <text evidence="2">Belongs to the bacterial solute-binding protein SsuA/TauA family.</text>
</comment>
<dbReference type="EMBL" id="CP040332">
    <property type="protein sequence ID" value="QCS44982.1"/>
    <property type="molecule type" value="Genomic_DNA"/>
</dbReference>
<dbReference type="KEGG" id="nvr:FEJ81_22180"/>
<evidence type="ECO:0000313" key="4">
    <source>
        <dbReference type="EMBL" id="QCS44982.1"/>
    </source>
</evidence>
<dbReference type="OrthoDB" id="199080at2157"/>
<keyword evidence="4" id="KW-0614">Plasmid</keyword>
<dbReference type="PANTHER" id="PTHR30024:SF47">
    <property type="entry name" value="TAURINE-BINDING PERIPLASMIC PROTEIN"/>
    <property type="match status" value="1"/>
</dbReference>
<evidence type="ECO:0000256" key="3">
    <source>
        <dbReference type="ARBA" id="ARBA00022729"/>
    </source>
</evidence>
<evidence type="ECO:0000256" key="1">
    <source>
        <dbReference type="ARBA" id="ARBA00004418"/>
    </source>
</evidence>
<dbReference type="AlphaFoldDB" id="A0A4P8WP39"/>
<dbReference type="GeneID" id="40268042"/>
<reference evidence="5" key="1">
    <citation type="submission" date="2019-05" db="EMBL/GenBank/DDBJ databases">
        <title>Genome sequence and methylation pattern of the halophilic Archaeon Natrinema versiforme BOL5-4.</title>
        <authorList>
            <person name="DasSarma P."/>
            <person name="Anton B.P."/>
            <person name="DasSarma S.L."/>
            <person name="Martinez F.L."/>
            <person name="Guzman D."/>
            <person name="Roberts R.J."/>
            <person name="DasSarma S."/>
        </authorList>
    </citation>
    <scope>NUCLEOTIDE SEQUENCE [LARGE SCALE GENOMIC DNA]</scope>
    <source>
        <strain evidence="5">BOL5-4</strain>
        <plasmid evidence="5">pnve414</plasmid>
    </source>
</reference>
<dbReference type="GO" id="GO:0042597">
    <property type="term" value="C:periplasmic space"/>
    <property type="evidence" value="ECO:0007669"/>
    <property type="project" value="UniProtKB-SubCell"/>
</dbReference>
<accession>A0A4P8WP39</accession>
<dbReference type="RefSeq" id="WP_138247371.1">
    <property type="nucleotide sequence ID" value="NZ_CP040332.1"/>
</dbReference>
<sequence length="350" mass="38871">MKDHNTADGTINHSRRNMLRTTAAVGAAGSLSILGGCSSLVQSGNGGQLQIYGSEGALYIPVYDYGMDNGVWEEHDVNINQNVVGFGQFTRSFTANQTSATSFPTLSSIQNINDSEDLVVIGPHMNIISQTFVREDSDIESVNDIEGRTLGIPPWGSTNTLTNQAMWGSVLDFDMEEDPEEVISTDPPALWNLLVEDEEIDAMVNFTGFGIRGLANPDVRPIFDPVEVWQDETGYAPPVTSMVCEREWVESNPDEARGLVAGWKDAVDLFRDNVEEAINEYGELAGLQDEDEIEVVIDQVEQERVFEQEWSEDYIDSKWQLIEYVHEHGGVESVPDIDEHAYTNEDLEAL</sequence>